<reference evidence="2 3" key="1">
    <citation type="submission" date="2015-11" db="EMBL/GenBank/DDBJ databases">
        <title>Description and complete genome sequence of a novel strain predominating in hypersaline microbial mats and representing a new family of the Bacteriodetes phylum.</title>
        <authorList>
            <person name="Spring S."/>
            <person name="Bunk B."/>
            <person name="Sproer C."/>
            <person name="Klenk H.-P."/>
        </authorList>
    </citation>
    <scope>NUCLEOTIDE SEQUENCE [LARGE SCALE GENOMIC DNA]</scope>
    <source>
        <strain evidence="2 3">L21-Spi-D4</strain>
    </source>
</reference>
<dbReference type="SUPFAM" id="SSF69572">
    <property type="entry name" value="Activating enzymes of the ubiquitin-like proteins"/>
    <property type="match status" value="1"/>
</dbReference>
<feature type="domain" description="THIF-type NAD/FAD binding fold" evidence="1">
    <location>
        <begin position="10"/>
        <end position="193"/>
    </location>
</feature>
<dbReference type="PANTHER" id="PTHR43267:SF3">
    <property type="entry name" value="THIF PROTEIN"/>
    <property type="match status" value="1"/>
</dbReference>
<dbReference type="InterPro" id="IPR045886">
    <property type="entry name" value="ThiF/MoeB/HesA"/>
</dbReference>
<keyword evidence="2" id="KW-0548">Nucleotidyltransferase</keyword>
<evidence type="ECO:0000313" key="2">
    <source>
        <dbReference type="EMBL" id="ALO14170.1"/>
    </source>
</evidence>
<dbReference type="NCBIfam" id="NF006395">
    <property type="entry name" value="PRK08644.1"/>
    <property type="match status" value="1"/>
</dbReference>
<proteinExistence type="predicted"/>
<dbReference type="GO" id="GO:0061503">
    <property type="term" value="F:tRNA threonylcarbamoyladenosine dehydratase"/>
    <property type="evidence" value="ECO:0007669"/>
    <property type="project" value="TreeGrafter"/>
</dbReference>
<dbReference type="GO" id="GO:0061504">
    <property type="term" value="P:cyclic threonylcarbamoyladenosine biosynthetic process"/>
    <property type="evidence" value="ECO:0007669"/>
    <property type="project" value="TreeGrafter"/>
</dbReference>
<sequence>MRTYDQIHKILENSKIGIAGAGGLGSNVATSLARCGIGKLVIADYDSVSEDCLNRQYFFYDQIGIKKVSALEHVLERINPHTKVEAHDIKLTEEKVIELFTDCDVIVEAIGDARIKQQLIESVLVKLPEKHLVIASGLAGYGNNNRFTTEQYDKLWVCGDQEAEVNELNPPMAPAVGIVANMQANVVIDILLRKL</sequence>
<name>A0A0S2HVX9_9BACT</name>
<evidence type="ECO:0000313" key="3">
    <source>
        <dbReference type="Proteomes" id="UP000064893"/>
    </source>
</evidence>
<dbReference type="PANTHER" id="PTHR43267">
    <property type="entry name" value="TRNA THREONYLCARBAMOYLADENOSINE DEHYDRATASE"/>
    <property type="match status" value="1"/>
</dbReference>
<dbReference type="Proteomes" id="UP000064893">
    <property type="component" value="Chromosome"/>
</dbReference>
<dbReference type="Pfam" id="PF00899">
    <property type="entry name" value="ThiF"/>
    <property type="match status" value="1"/>
</dbReference>
<dbReference type="InterPro" id="IPR000594">
    <property type="entry name" value="ThiF_NAD_FAD-bd"/>
</dbReference>
<dbReference type="InterPro" id="IPR012729">
    <property type="entry name" value="ThiF_fam2"/>
</dbReference>
<dbReference type="NCBIfam" id="TIGR02354">
    <property type="entry name" value="thiF_fam2"/>
    <property type="match status" value="1"/>
</dbReference>
<keyword evidence="2" id="KW-0808">Transferase</keyword>
<protein>
    <submittedName>
        <fullName evidence="2">Molybdopterin-synthase adenylyltransferase</fullName>
        <ecNumber evidence="2">2.7.7.80</ecNumber>
    </submittedName>
</protein>
<evidence type="ECO:0000259" key="1">
    <source>
        <dbReference type="Pfam" id="PF00899"/>
    </source>
</evidence>
<dbReference type="InterPro" id="IPR035985">
    <property type="entry name" value="Ubiquitin-activating_enz"/>
</dbReference>
<dbReference type="RefSeq" id="WP_057951744.1">
    <property type="nucleotide sequence ID" value="NZ_CP013118.1"/>
</dbReference>
<dbReference type="PATRIC" id="fig|1307839.3.peg.535"/>
<gene>
    <name evidence="2" type="primary">moeB</name>
    <name evidence="2" type="ORF">L21SP5_00494</name>
</gene>
<dbReference type="AlphaFoldDB" id="A0A0S2HVX9"/>
<dbReference type="EMBL" id="CP013118">
    <property type="protein sequence ID" value="ALO14170.1"/>
    <property type="molecule type" value="Genomic_DNA"/>
</dbReference>
<organism evidence="2 3">
    <name type="scientific">Salinivirga cyanobacteriivorans</name>
    <dbReference type="NCBI Taxonomy" id="1307839"/>
    <lineage>
        <taxon>Bacteria</taxon>
        <taxon>Pseudomonadati</taxon>
        <taxon>Bacteroidota</taxon>
        <taxon>Bacteroidia</taxon>
        <taxon>Bacteroidales</taxon>
        <taxon>Salinivirgaceae</taxon>
        <taxon>Salinivirga</taxon>
    </lineage>
</organism>
<keyword evidence="3" id="KW-1185">Reference proteome</keyword>
<dbReference type="GO" id="GO:0008641">
    <property type="term" value="F:ubiquitin-like modifier activating enzyme activity"/>
    <property type="evidence" value="ECO:0007669"/>
    <property type="project" value="InterPro"/>
</dbReference>
<accession>A0A0S2HVX9</accession>
<dbReference type="OrthoDB" id="9804286at2"/>
<dbReference type="GO" id="GO:0061605">
    <property type="term" value="F:molybdopterin-synthase adenylyltransferase activity"/>
    <property type="evidence" value="ECO:0007669"/>
    <property type="project" value="UniProtKB-EC"/>
</dbReference>
<dbReference type="KEGG" id="blq:L21SP5_00494"/>
<dbReference type="Gene3D" id="3.40.50.720">
    <property type="entry name" value="NAD(P)-binding Rossmann-like Domain"/>
    <property type="match status" value="1"/>
</dbReference>
<dbReference type="STRING" id="1307839.L21SP5_00494"/>
<dbReference type="EC" id="2.7.7.80" evidence="2"/>